<dbReference type="Gene3D" id="3.40.1550.20">
    <property type="entry name" value="Transcriptional regulator MraZ domain"/>
    <property type="match status" value="1"/>
</dbReference>
<evidence type="ECO:0000256" key="4">
    <source>
        <dbReference type="ARBA" id="ARBA00023015"/>
    </source>
</evidence>
<dbReference type="SUPFAM" id="SSF89447">
    <property type="entry name" value="AbrB/MazE/MraZ-like"/>
    <property type="match status" value="1"/>
</dbReference>
<protein>
    <recommendedName>
        <fullName evidence="1">Transcriptional regulator MraZ</fullName>
    </recommendedName>
</protein>
<evidence type="ECO:0000256" key="5">
    <source>
        <dbReference type="ARBA" id="ARBA00023125"/>
    </source>
</evidence>
<proteinExistence type="inferred from homology"/>
<accession>A0A381PTF6</accession>
<gene>
    <name evidence="8" type="ORF">METZ01_LOCUS23149</name>
</gene>
<dbReference type="GO" id="GO:0003700">
    <property type="term" value="F:DNA-binding transcription factor activity"/>
    <property type="evidence" value="ECO:0007669"/>
    <property type="project" value="InterPro"/>
</dbReference>
<keyword evidence="5" id="KW-0238">DNA-binding</keyword>
<name>A0A381PTF6_9ZZZZ</name>
<reference evidence="8" key="1">
    <citation type="submission" date="2018-05" db="EMBL/GenBank/DDBJ databases">
        <authorList>
            <person name="Lanie J.A."/>
            <person name="Ng W.-L."/>
            <person name="Kazmierczak K.M."/>
            <person name="Andrzejewski T.M."/>
            <person name="Davidsen T.M."/>
            <person name="Wayne K.J."/>
            <person name="Tettelin H."/>
            <person name="Glass J.I."/>
            <person name="Rusch D."/>
            <person name="Podicherti R."/>
            <person name="Tsui H.-C.T."/>
            <person name="Winkler M.E."/>
        </authorList>
    </citation>
    <scope>NUCLEOTIDE SEQUENCE</scope>
</reference>
<sequence>MDEKGRVSLPSAFRREADTDRFVLLQWEKPYLTLFPGPKWVEVQERLLEYRRNDPSAWNHVRLIVANAVEVSPDKQGRVLVPASLQEAAGLSGTVLVSGNLDRVELWNPATYSEDIREPVDDLGNFVHRLFG</sequence>
<keyword evidence="2" id="KW-0963">Cytoplasm</keyword>
<dbReference type="Pfam" id="PF02381">
    <property type="entry name" value="MraZ"/>
    <property type="match status" value="2"/>
</dbReference>
<evidence type="ECO:0000313" key="8">
    <source>
        <dbReference type="EMBL" id="SUZ70295.1"/>
    </source>
</evidence>
<dbReference type="GO" id="GO:2000143">
    <property type="term" value="P:negative regulation of DNA-templated transcription initiation"/>
    <property type="evidence" value="ECO:0007669"/>
    <property type="project" value="TreeGrafter"/>
</dbReference>
<keyword evidence="3" id="KW-0677">Repeat</keyword>
<evidence type="ECO:0000256" key="6">
    <source>
        <dbReference type="ARBA" id="ARBA00023163"/>
    </source>
</evidence>
<dbReference type="InterPro" id="IPR007159">
    <property type="entry name" value="SpoVT-AbrB_dom"/>
</dbReference>
<dbReference type="InterPro" id="IPR035644">
    <property type="entry name" value="MraZ_C"/>
</dbReference>
<dbReference type="EMBL" id="UINC01001086">
    <property type="protein sequence ID" value="SUZ70295.1"/>
    <property type="molecule type" value="Genomic_DNA"/>
</dbReference>
<keyword evidence="4" id="KW-0805">Transcription regulation</keyword>
<evidence type="ECO:0000259" key="7">
    <source>
        <dbReference type="PROSITE" id="PS51740"/>
    </source>
</evidence>
<evidence type="ECO:0000256" key="1">
    <source>
        <dbReference type="ARBA" id="ARBA00013860"/>
    </source>
</evidence>
<evidence type="ECO:0000256" key="2">
    <source>
        <dbReference type="ARBA" id="ARBA00022490"/>
    </source>
</evidence>
<dbReference type="CDD" id="cd16320">
    <property type="entry name" value="MraZ_N"/>
    <property type="match status" value="1"/>
</dbReference>
<dbReference type="PANTHER" id="PTHR34701:SF1">
    <property type="entry name" value="TRANSCRIPTIONAL REGULATOR MRAZ"/>
    <property type="match status" value="1"/>
</dbReference>
<dbReference type="InterPro" id="IPR038619">
    <property type="entry name" value="MraZ_sf"/>
</dbReference>
<keyword evidence="6" id="KW-0804">Transcription</keyword>
<feature type="domain" description="SpoVT-AbrB" evidence="7">
    <location>
        <begin position="1"/>
        <end position="39"/>
    </location>
</feature>
<dbReference type="AlphaFoldDB" id="A0A381PTF6"/>
<dbReference type="InterPro" id="IPR003444">
    <property type="entry name" value="MraZ"/>
</dbReference>
<dbReference type="PROSITE" id="PS51740">
    <property type="entry name" value="SPOVT_ABRB"/>
    <property type="match status" value="2"/>
</dbReference>
<dbReference type="CDD" id="cd16321">
    <property type="entry name" value="MraZ_C"/>
    <property type="match status" value="1"/>
</dbReference>
<dbReference type="InterPro" id="IPR037914">
    <property type="entry name" value="SpoVT-AbrB_sf"/>
</dbReference>
<feature type="domain" description="SpoVT-AbrB" evidence="7">
    <location>
        <begin position="68"/>
        <end position="111"/>
    </location>
</feature>
<dbReference type="GO" id="GO:0000976">
    <property type="term" value="F:transcription cis-regulatory region binding"/>
    <property type="evidence" value="ECO:0007669"/>
    <property type="project" value="TreeGrafter"/>
</dbReference>
<organism evidence="8">
    <name type="scientific">marine metagenome</name>
    <dbReference type="NCBI Taxonomy" id="408172"/>
    <lineage>
        <taxon>unclassified sequences</taxon>
        <taxon>metagenomes</taxon>
        <taxon>ecological metagenomes</taxon>
    </lineage>
</organism>
<dbReference type="PANTHER" id="PTHR34701">
    <property type="entry name" value="TRANSCRIPTIONAL REGULATOR MRAZ"/>
    <property type="match status" value="1"/>
</dbReference>
<evidence type="ECO:0000256" key="3">
    <source>
        <dbReference type="ARBA" id="ARBA00022737"/>
    </source>
</evidence>
<dbReference type="InterPro" id="IPR035642">
    <property type="entry name" value="MraZ_N"/>
</dbReference>
<dbReference type="HAMAP" id="MF_01008">
    <property type="entry name" value="MraZ"/>
    <property type="match status" value="1"/>
</dbReference>
<dbReference type="InterPro" id="IPR020603">
    <property type="entry name" value="MraZ_dom"/>
</dbReference>